<gene>
    <name evidence="8" type="ORF">B0A49_07045</name>
</gene>
<feature type="region of interest" description="Disordered" evidence="7">
    <location>
        <begin position="184"/>
        <end position="272"/>
    </location>
</feature>
<keyword evidence="6" id="KW-0067">ATP-binding</keyword>
<dbReference type="PANTHER" id="PTHR24058">
    <property type="entry name" value="DUAL SPECIFICITY PROTEIN KINASE"/>
    <property type="match status" value="1"/>
</dbReference>
<evidence type="ECO:0000313" key="9">
    <source>
        <dbReference type="Proteomes" id="UP000308768"/>
    </source>
</evidence>
<keyword evidence="5" id="KW-0418">Kinase</keyword>
<reference evidence="8 9" key="1">
    <citation type="submission" date="2017-03" db="EMBL/GenBank/DDBJ databases">
        <title>Genomes of endolithic fungi from Antarctica.</title>
        <authorList>
            <person name="Coleine C."/>
            <person name="Masonjones S."/>
            <person name="Stajich J.E."/>
        </authorList>
    </citation>
    <scope>NUCLEOTIDE SEQUENCE [LARGE SCALE GENOMIC DNA]</scope>
    <source>
        <strain evidence="8 9">CCFEE 5187</strain>
    </source>
</reference>
<dbReference type="GO" id="GO:0005524">
    <property type="term" value="F:ATP binding"/>
    <property type="evidence" value="ECO:0007669"/>
    <property type="project" value="UniProtKB-KW"/>
</dbReference>
<evidence type="ECO:0000256" key="4">
    <source>
        <dbReference type="ARBA" id="ARBA00022741"/>
    </source>
</evidence>
<evidence type="ECO:0000256" key="6">
    <source>
        <dbReference type="ARBA" id="ARBA00022840"/>
    </source>
</evidence>
<keyword evidence="2" id="KW-0723">Serine/threonine-protein kinase</keyword>
<feature type="compositionally biased region" description="Gly residues" evidence="7">
    <location>
        <begin position="92"/>
        <end position="103"/>
    </location>
</feature>
<feature type="compositionally biased region" description="Polar residues" evidence="7">
    <location>
        <begin position="295"/>
        <end position="308"/>
    </location>
</feature>
<evidence type="ECO:0000256" key="3">
    <source>
        <dbReference type="ARBA" id="ARBA00022679"/>
    </source>
</evidence>
<dbReference type="GO" id="GO:0005737">
    <property type="term" value="C:cytoplasm"/>
    <property type="evidence" value="ECO:0007669"/>
    <property type="project" value="TreeGrafter"/>
</dbReference>
<dbReference type="Gene3D" id="1.10.510.10">
    <property type="entry name" value="Transferase(Phosphotransferase) domain 1"/>
    <property type="match status" value="1"/>
</dbReference>
<evidence type="ECO:0000256" key="5">
    <source>
        <dbReference type="ARBA" id="ARBA00022777"/>
    </source>
</evidence>
<dbReference type="GO" id="GO:0005856">
    <property type="term" value="C:cytoskeleton"/>
    <property type="evidence" value="ECO:0007669"/>
    <property type="project" value="TreeGrafter"/>
</dbReference>
<organism evidence="8 9">
    <name type="scientific">Cryomyces minteri</name>
    <dbReference type="NCBI Taxonomy" id="331657"/>
    <lineage>
        <taxon>Eukaryota</taxon>
        <taxon>Fungi</taxon>
        <taxon>Dikarya</taxon>
        <taxon>Ascomycota</taxon>
        <taxon>Pezizomycotina</taxon>
        <taxon>Dothideomycetes</taxon>
        <taxon>Dothideomycetes incertae sedis</taxon>
        <taxon>Cryomyces</taxon>
    </lineage>
</organism>
<comment type="caution">
    <text evidence="8">The sequence shown here is derived from an EMBL/GenBank/DDBJ whole genome shotgun (WGS) entry which is preliminary data.</text>
</comment>
<dbReference type="Proteomes" id="UP000308768">
    <property type="component" value="Unassembled WGS sequence"/>
</dbReference>
<protein>
    <recommendedName>
        <fullName evidence="10">Protein kinase domain-containing protein</fullName>
    </recommendedName>
</protein>
<feature type="non-terminal residue" evidence="8">
    <location>
        <position position="1"/>
    </location>
</feature>
<evidence type="ECO:0000256" key="7">
    <source>
        <dbReference type="SAM" id="MobiDB-lite"/>
    </source>
</evidence>
<keyword evidence="4" id="KW-0547">Nucleotide-binding</keyword>
<feature type="region of interest" description="Disordered" evidence="7">
    <location>
        <begin position="82"/>
        <end position="103"/>
    </location>
</feature>
<dbReference type="AlphaFoldDB" id="A0A4U0X4S5"/>
<dbReference type="STRING" id="331657.A0A4U0X4S5"/>
<evidence type="ECO:0000313" key="8">
    <source>
        <dbReference type="EMBL" id="TKA70851.1"/>
    </source>
</evidence>
<feature type="compositionally biased region" description="Polar residues" evidence="7">
    <location>
        <begin position="208"/>
        <end position="221"/>
    </location>
</feature>
<keyword evidence="3" id="KW-0808">Transferase</keyword>
<keyword evidence="9" id="KW-1185">Reference proteome</keyword>
<dbReference type="EMBL" id="NAJN01000611">
    <property type="protein sequence ID" value="TKA70851.1"/>
    <property type="molecule type" value="Genomic_DNA"/>
</dbReference>
<evidence type="ECO:0000256" key="1">
    <source>
        <dbReference type="ARBA" id="ARBA00008867"/>
    </source>
</evidence>
<proteinExistence type="inferred from homology"/>
<feature type="region of interest" description="Disordered" evidence="7">
    <location>
        <begin position="129"/>
        <end position="156"/>
    </location>
</feature>
<dbReference type="GO" id="GO:0004674">
    <property type="term" value="F:protein serine/threonine kinase activity"/>
    <property type="evidence" value="ECO:0007669"/>
    <property type="project" value="UniProtKB-KW"/>
</dbReference>
<sequence length="331" mass="34500">KHLIEKSTRKKLFFDSLGKPRVTVSSKGKRRRPSSKTLNQALKCDDEAFLDFIARCLRWDPDRRLKPDEAIVHDFVIGNKKSRTTRQPTTGTNGGGAVSGGLGSPMKRLHSTATASAQATPSRYRILPETPVTSFKNGTAASSQRDAPSGSPIKASAGIPAMRRHSTVAGPGAVGLTVGVKRTSNGTLVPGTNGAVLQGSASGLPRTPAQSGGSWTGTGRSMSGKPDMAASAAAIASLHTSPDASPAPLDSSTPSPNREEMASKNEPVPLSEANALPTRDAVAAAASLPVYDATGQSQPFSSLYTPRPSSSSSSSASRHLIIFVRHFFCGL</sequence>
<dbReference type="OrthoDB" id="9332038at2759"/>
<feature type="region of interest" description="Disordered" evidence="7">
    <location>
        <begin position="295"/>
        <end position="315"/>
    </location>
</feature>
<feature type="compositionally biased region" description="Low complexity" evidence="7">
    <location>
        <begin position="229"/>
        <end position="256"/>
    </location>
</feature>
<comment type="similarity">
    <text evidence="1">Belongs to the protein kinase superfamily. CMGC Ser/Thr protein kinase family. MNB/DYRK subfamily.</text>
</comment>
<dbReference type="InterPro" id="IPR050494">
    <property type="entry name" value="Ser_Thr_dual-spec_kinase"/>
</dbReference>
<dbReference type="SUPFAM" id="SSF56112">
    <property type="entry name" value="Protein kinase-like (PK-like)"/>
    <property type="match status" value="1"/>
</dbReference>
<dbReference type="PANTHER" id="PTHR24058:SF22">
    <property type="entry name" value="DUAL SPECIFICITY TYROSINE-PHOSPHORYLATION-REGULATED KINASE 4"/>
    <property type="match status" value="1"/>
</dbReference>
<evidence type="ECO:0008006" key="10">
    <source>
        <dbReference type="Google" id="ProtNLM"/>
    </source>
</evidence>
<feature type="compositionally biased region" description="Polar residues" evidence="7">
    <location>
        <begin position="131"/>
        <end position="146"/>
    </location>
</feature>
<name>A0A4U0X4S5_9PEZI</name>
<dbReference type="InterPro" id="IPR011009">
    <property type="entry name" value="Kinase-like_dom_sf"/>
</dbReference>
<evidence type="ECO:0000256" key="2">
    <source>
        <dbReference type="ARBA" id="ARBA00022527"/>
    </source>
</evidence>
<accession>A0A4U0X4S5</accession>